<dbReference type="EMBL" id="SEKV01000316">
    <property type="protein sequence ID" value="TFY59188.1"/>
    <property type="molecule type" value="Genomic_DNA"/>
</dbReference>
<feature type="transmembrane region" description="Helical" evidence="2">
    <location>
        <begin position="12"/>
        <end position="42"/>
    </location>
</feature>
<feature type="transmembrane region" description="Helical" evidence="2">
    <location>
        <begin position="125"/>
        <end position="145"/>
    </location>
</feature>
<sequence length="217" mass="23620">MNCANNKVNPDFAYVVFAALRAFAISGYNWPAALLILAFGSITIWSNVYLIGLILGVVSTVLSDALAMGITWWRTWGIKKAADDARISTPLTTVLLRDGSLYFAALAALSIAQTFMQIYDGDIDYLSYFLTPYALPAICISRFLLNLRSSSGLSQLASATASQSETTTVGTLHFAHRVAGNLGNMLGSDDPDSWDSELEEEHSEDWTEATEMTNIQA</sequence>
<accession>A0A4Y9YBC1</accession>
<feature type="compositionally biased region" description="Acidic residues" evidence="1">
    <location>
        <begin position="189"/>
        <end position="208"/>
    </location>
</feature>
<keyword evidence="2" id="KW-1133">Transmembrane helix</keyword>
<feature type="transmembrane region" description="Helical" evidence="2">
    <location>
        <begin position="94"/>
        <end position="119"/>
    </location>
</feature>
<dbReference type="AlphaFoldDB" id="A0A4Y9YBC1"/>
<protein>
    <submittedName>
        <fullName evidence="3">Uncharacterized protein</fullName>
    </submittedName>
</protein>
<evidence type="ECO:0000313" key="3">
    <source>
        <dbReference type="EMBL" id="TFY59188.1"/>
    </source>
</evidence>
<comment type="caution">
    <text evidence="3">The sequence shown here is derived from an EMBL/GenBank/DDBJ whole genome shotgun (WGS) entry which is preliminary data.</text>
</comment>
<evidence type="ECO:0000313" key="4">
    <source>
        <dbReference type="Proteomes" id="UP000298390"/>
    </source>
</evidence>
<dbReference type="Proteomes" id="UP000298390">
    <property type="component" value="Unassembled WGS sequence"/>
</dbReference>
<reference evidence="3 4" key="1">
    <citation type="submission" date="2019-01" db="EMBL/GenBank/DDBJ databases">
        <title>Genome sequencing of the rare red list fungi Fomitopsis rosea.</title>
        <authorList>
            <person name="Buettner E."/>
            <person name="Kellner H."/>
        </authorList>
    </citation>
    <scope>NUCLEOTIDE SEQUENCE [LARGE SCALE GENOMIC DNA]</scope>
    <source>
        <strain evidence="3 4">DSM 105464</strain>
    </source>
</reference>
<proteinExistence type="predicted"/>
<organism evidence="3 4">
    <name type="scientific">Rhodofomes roseus</name>
    <dbReference type="NCBI Taxonomy" id="34475"/>
    <lineage>
        <taxon>Eukaryota</taxon>
        <taxon>Fungi</taxon>
        <taxon>Dikarya</taxon>
        <taxon>Basidiomycota</taxon>
        <taxon>Agaricomycotina</taxon>
        <taxon>Agaricomycetes</taxon>
        <taxon>Polyporales</taxon>
        <taxon>Rhodofomes</taxon>
    </lineage>
</organism>
<name>A0A4Y9YBC1_9APHY</name>
<gene>
    <name evidence="3" type="ORF">EVJ58_g5936</name>
</gene>
<feature type="region of interest" description="Disordered" evidence="1">
    <location>
        <begin position="189"/>
        <end position="217"/>
    </location>
</feature>
<evidence type="ECO:0000256" key="1">
    <source>
        <dbReference type="SAM" id="MobiDB-lite"/>
    </source>
</evidence>
<feature type="transmembrane region" description="Helical" evidence="2">
    <location>
        <begin position="48"/>
        <end position="73"/>
    </location>
</feature>
<keyword evidence="2" id="KW-0812">Transmembrane</keyword>
<keyword evidence="2" id="KW-0472">Membrane</keyword>
<evidence type="ECO:0000256" key="2">
    <source>
        <dbReference type="SAM" id="Phobius"/>
    </source>
</evidence>